<evidence type="ECO:0000256" key="2">
    <source>
        <dbReference type="ARBA" id="ARBA00004141"/>
    </source>
</evidence>
<evidence type="ECO:0000256" key="3">
    <source>
        <dbReference type="ARBA" id="ARBA00009916"/>
    </source>
</evidence>
<feature type="transmembrane region" description="Helical" evidence="9">
    <location>
        <begin position="6"/>
        <end position="23"/>
    </location>
</feature>
<feature type="transmembrane region" description="Helical" evidence="9">
    <location>
        <begin position="312"/>
        <end position="334"/>
    </location>
</feature>
<protein>
    <recommendedName>
        <fullName evidence="12">Inorganic phosphate transporter</fullName>
    </recommendedName>
</protein>
<evidence type="ECO:0000313" key="10">
    <source>
        <dbReference type="EMBL" id="UYP48188.1"/>
    </source>
</evidence>
<evidence type="ECO:0000256" key="5">
    <source>
        <dbReference type="ARBA" id="ARBA00022592"/>
    </source>
</evidence>
<evidence type="ECO:0000256" key="8">
    <source>
        <dbReference type="ARBA" id="ARBA00023136"/>
    </source>
</evidence>
<evidence type="ECO:0000256" key="7">
    <source>
        <dbReference type="ARBA" id="ARBA00022989"/>
    </source>
</evidence>
<dbReference type="EMBL" id="CP104013">
    <property type="protein sequence ID" value="UYP48188.1"/>
    <property type="molecule type" value="Genomic_DNA"/>
</dbReference>
<sequence>MDWLTYCLIIFAIILTFGIGAQDESMATVYGSGSLTLKFAIILGGILSFLGVIFLSSKVGETIGADLLGEDVDYNSNMIFAILAGTSFWLLIASKTSVPISTTHSVVGSVFGISFIWAIAEKKNYFSSINWINMGKITIGWVLSPLLGFLGAMMGQFIINRIMKNRNDSLLQVEKNETIFRYLIILFACINQFSRGGNDSGNAIGIFYGLVRSSKIDVSQMNILIIVAGCAFALGLMLIGRNLIKNVGTTAGQLRPSEALAVEAATAIIILAATLLGLPVSGGHILIFALIGSARMKGEHPDKRSFKRMVNSWIVTFPIAALFSATFYGIILFFT</sequence>
<evidence type="ECO:0000256" key="6">
    <source>
        <dbReference type="ARBA" id="ARBA00022692"/>
    </source>
</evidence>
<comment type="subcellular location">
    <subcellularLocation>
        <location evidence="2">Membrane</location>
        <topology evidence="2">Multi-pass membrane protein</topology>
    </subcellularLocation>
</comment>
<dbReference type="InterPro" id="IPR001204">
    <property type="entry name" value="Phos_transporter"/>
</dbReference>
<keyword evidence="6 9" id="KW-0812">Transmembrane</keyword>
<evidence type="ECO:0000256" key="4">
    <source>
        <dbReference type="ARBA" id="ARBA00022448"/>
    </source>
</evidence>
<feature type="transmembrane region" description="Helical" evidence="9">
    <location>
        <begin position="222"/>
        <end position="244"/>
    </location>
</feature>
<proteinExistence type="inferred from homology"/>
<evidence type="ECO:0000313" key="11">
    <source>
        <dbReference type="Proteomes" id="UP001208689"/>
    </source>
</evidence>
<name>A0ABY6HXD3_9ARCH</name>
<comment type="function">
    <text evidence="1">Potential transporter for phosphate.</text>
</comment>
<keyword evidence="11" id="KW-1185">Reference proteome</keyword>
<dbReference type="Pfam" id="PF01384">
    <property type="entry name" value="PHO4"/>
    <property type="match status" value="1"/>
</dbReference>
<accession>A0ABY6HXD3</accession>
<feature type="transmembrane region" description="Helical" evidence="9">
    <location>
        <begin position="100"/>
        <end position="119"/>
    </location>
</feature>
<evidence type="ECO:0000256" key="1">
    <source>
        <dbReference type="ARBA" id="ARBA00001981"/>
    </source>
</evidence>
<organism evidence="10 11">
    <name type="scientific">Candidatus Lokiarchaeum ossiferum</name>
    <dbReference type="NCBI Taxonomy" id="2951803"/>
    <lineage>
        <taxon>Archaea</taxon>
        <taxon>Promethearchaeati</taxon>
        <taxon>Promethearchaeota</taxon>
        <taxon>Promethearchaeia</taxon>
        <taxon>Promethearchaeales</taxon>
        <taxon>Promethearchaeaceae</taxon>
        <taxon>Candidatus Lokiarchaeum</taxon>
    </lineage>
</organism>
<feature type="transmembrane region" description="Helical" evidence="9">
    <location>
        <begin position="264"/>
        <end position="291"/>
    </location>
</feature>
<dbReference type="PANTHER" id="PTHR11101">
    <property type="entry name" value="PHOSPHATE TRANSPORTER"/>
    <property type="match status" value="1"/>
</dbReference>
<keyword evidence="4" id="KW-0813">Transport</keyword>
<evidence type="ECO:0008006" key="12">
    <source>
        <dbReference type="Google" id="ProtNLM"/>
    </source>
</evidence>
<dbReference type="Proteomes" id="UP001208689">
    <property type="component" value="Chromosome"/>
</dbReference>
<feature type="transmembrane region" description="Helical" evidence="9">
    <location>
        <begin position="35"/>
        <end position="54"/>
    </location>
</feature>
<keyword evidence="5" id="KW-0592">Phosphate transport</keyword>
<comment type="similarity">
    <text evidence="3">Belongs to the inorganic phosphate transporter (PiT) (TC 2.A.20) family.</text>
</comment>
<reference evidence="10" key="1">
    <citation type="submission" date="2022-09" db="EMBL/GenBank/DDBJ databases">
        <title>Actin cytoskeleton and complex cell architecture in an #Asgard archaeon.</title>
        <authorList>
            <person name="Ponce Toledo R.I."/>
            <person name="Schleper C."/>
            <person name="Rodrigues Oliveira T."/>
            <person name="Wollweber F."/>
            <person name="Xu J."/>
            <person name="Rittmann S."/>
            <person name="Klingl A."/>
            <person name="Pilhofer M."/>
        </authorList>
    </citation>
    <scope>NUCLEOTIDE SEQUENCE</scope>
    <source>
        <strain evidence="10">B-35</strain>
    </source>
</reference>
<dbReference type="PANTHER" id="PTHR11101:SF80">
    <property type="entry name" value="PHOSPHATE TRANSPORTER"/>
    <property type="match status" value="1"/>
</dbReference>
<feature type="transmembrane region" description="Helical" evidence="9">
    <location>
        <begin position="139"/>
        <end position="159"/>
    </location>
</feature>
<gene>
    <name evidence="10" type="ORF">NEF87_004473</name>
</gene>
<keyword evidence="8 9" id="KW-0472">Membrane</keyword>
<evidence type="ECO:0000256" key="9">
    <source>
        <dbReference type="SAM" id="Phobius"/>
    </source>
</evidence>
<feature type="transmembrane region" description="Helical" evidence="9">
    <location>
        <begin position="74"/>
        <end position="93"/>
    </location>
</feature>
<keyword evidence="7 9" id="KW-1133">Transmembrane helix</keyword>